<dbReference type="RefSeq" id="WP_308487404.1">
    <property type="nucleotide sequence ID" value="NZ_JAVFCB010000001.1"/>
</dbReference>
<evidence type="ECO:0000313" key="1">
    <source>
        <dbReference type="EMBL" id="MDQ4212467.1"/>
    </source>
</evidence>
<organism evidence="1 2">
    <name type="scientific">Microbacterium capsulatum</name>
    <dbReference type="NCBI Taxonomy" id="3041921"/>
    <lineage>
        <taxon>Bacteria</taxon>
        <taxon>Bacillati</taxon>
        <taxon>Actinomycetota</taxon>
        <taxon>Actinomycetes</taxon>
        <taxon>Micrococcales</taxon>
        <taxon>Microbacteriaceae</taxon>
        <taxon>Microbacterium</taxon>
    </lineage>
</organism>
<evidence type="ECO:0000313" key="2">
    <source>
        <dbReference type="Proteomes" id="UP001230289"/>
    </source>
</evidence>
<gene>
    <name evidence="1" type="ORF">RBR11_00880</name>
</gene>
<keyword evidence="2" id="KW-1185">Reference proteome</keyword>
<dbReference type="Proteomes" id="UP001230289">
    <property type="component" value="Unassembled WGS sequence"/>
</dbReference>
<sequence length="142" mass="15874">MSAAVVRLDSSAETVLVWCTECSYRVLLPAVRRAEAERLKHEHTLTEAATRTREGRRPRGRPLIARREPGERDRRTAALRDALLRIVADENEPIGRAVIVARLGCLGVEWTSAALARRLRELVADGALAADGYGRWMTYRAL</sequence>
<name>A0ABU0XBY0_9MICO</name>
<proteinExistence type="predicted"/>
<protein>
    <recommendedName>
        <fullName evidence="3">DUF2087 domain-containing protein</fullName>
    </recommendedName>
</protein>
<dbReference type="EMBL" id="JAVFCB010000001">
    <property type="protein sequence ID" value="MDQ4212467.1"/>
    <property type="molecule type" value="Genomic_DNA"/>
</dbReference>
<comment type="caution">
    <text evidence="1">The sequence shown here is derived from an EMBL/GenBank/DDBJ whole genome shotgun (WGS) entry which is preliminary data.</text>
</comment>
<accession>A0ABU0XBY0</accession>
<reference evidence="1 2" key="1">
    <citation type="submission" date="2023-08" db="EMBL/GenBank/DDBJ databases">
        <title>Microbacterium sp. nov., isolated from a waste landfill.</title>
        <authorList>
            <person name="Wen W."/>
        </authorList>
    </citation>
    <scope>NUCLEOTIDE SEQUENCE [LARGE SCALE GENOMIC DNA]</scope>
    <source>
        <strain evidence="1 2">ASV81</strain>
    </source>
</reference>
<evidence type="ECO:0008006" key="3">
    <source>
        <dbReference type="Google" id="ProtNLM"/>
    </source>
</evidence>